<name>A0A1B0BJI4_9MUSC</name>
<reference evidence="2" key="1">
    <citation type="submission" date="2015-01" db="EMBL/GenBank/DDBJ databases">
        <authorList>
            <person name="Aksoy S."/>
            <person name="Warren W."/>
            <person name="Wilson R.K."/>
        </authorList>
    </citation>
    <scope>NUCLEOTIDE SEQUENCE [LARGE SCALE GENOMIC DNA]</scope>
    <source>
        <strain evidence="2">IAEA</strain>
    </source>
</reference>
<dbReference type="Proteomes" id="UP000092460">
    <property type="component" value="Unassembled WGS sequence"/>
</dbReference>
<reference evidence="1" key="2">
    <citation type="submission" date="2020-05" db="UniProtKB">
        <authorList>
            <consortium name="EnsemblMetazoa"/>
        </authorList>
    </citation>
    <scope>IDENTIFICATION</scope>
    <source>
        <strain evidence="1">IAEA</strain>
    </source>
</reference>
<dbReference type="AlphaFoldDB" id="A0A1B0BJI4"/>
<accession>A0A1B0BJI4</accession>
<protein>
    <submittedName>
        <fullName evidence="1">Uncharacterized protein</fullName>
    </submittedName>
</protein>
<sequence>MSDVILTPFILSPILTLSKANHNPSSSLVLVTGKPKTSNPKYIVSGGANNRLKVYKSRKALIKVVNLDTNRRQ</sequence>
<organism evidence="1 2">
    <name type="scientific">Glossina palpalis gambiensis</name>
    <dbReference type="NCBI Taxonomy" id="67801"/>
    <lineage>
        <taxon>Eukaryota</taxon>
        <taxon>Metazoa</taxon>
        <taxon>Ecdysozoa</taxon>
        <taxon>Arthropoda</taxon>
        <taxon>Hexapoda</taxon>
        <taxon>Insecta</taxon>
        <taxon>Pterygota</taxon>
        <taxon>Neoptera</taxon>
        <taxon>Endopterygota</taxon>
        <taxon>Diptera</taxon>
        <taxon>Brachycera</taxon>
        <taxon>Muscomorpha</taxon>
        <taxon>Hippoboscoidea</taxon>
        <taxon>Glossinidae</taxon>
        <taxon>Glossina</taxon>
    </lineage>
</organism>
<dbReference type="EnsemblMetazoa" id="GPPI032119-RA">
    <property type="protein sequence ID" value="GPPI032119-PA"/>
    <property type="gene ID" value="GPPI032119"/>
</dbReference>
<dbReference type="VEuPathDB" id="VectorBase:GPPI032119"/>
<proteinExistence type="predicted"/>
<evidence type="ECO:0000313" key="1">
    <source>
        <dbReference type="EnsemblMetazoa" id="GPPI032119-PA"/>
    </source>
</evidence>
<dbReference type="EMBL" id="JXJN01015404">
    <property type="status" value="NOT_ANNOTATED_CDS"/>
    <property type="molecule type" value="Genomic_DNA"/>
</dbReference>
<keyword evidence="2" id="KW-1185">Reference proteome</keyword>
<evidence type="ECO:0000313" key="2">
    <source>
        <dbReference type="Proteomes" id="UP000092460"/>
    </source>
</evidence>